<protein>
    <submittedName>
        <fullName evidence="2">Uncharacterized protein</fullName>
    </submittedName>
</protein>
<feature type="region of interest" description="Disordered" evidence="1">
    <location>
        <begin position="100"/>
        <end position="123"/>
    </location>
</feature>
<keyword evidence="3" id="KW-1185">Reference proteome</keyword>
<gene>
    <name evidence="2" type="ORF">IXC47_11800</name>
</gene>
<evidence type="ECO:0000313" key="3">
    <source>
        <dbReference type="Proteomes" id="UP000657372"/>
    </source>
</evidence>
<dbReference type="EMBL" id="JADOEL010000009">
    <property type="protein sequence ID" value="MBF8178367.1"/>
    <property type="molecule type" value="Genomic_DNA"/>
</dbReference>
<dbReference type="RefSeq" id="WP_195875752.1">
    <property type="nucleotide sequence ID" value="NZ_JADOEL010000009.1"/>
</dbReference>
<organism evidence="2 3">
    <name type="scientific">Herminiimonas contaminans</name>
    <dbReference type="NCBI Taxonomy" id="1111140"/>
    <lineage>
        <taxon>Bacteria</taxon>
        <taxon>Pseudomonadati</taxon>
        <taxon>Pseudomonadota</taxon>
        <taxon>Betaproteobacteria</taxon>
        <taxon>Burkholderiales</taxon>
        <taxon>Oxalobacteraceae</taxon>
        <taxon>Herminiimonas</taxon>
    </lineage>
</organism>
<evidence type="ECO:0000313" key="2">
    <source>
        <dbReference type="EMBL" id="MBF8178367.1"/>
    </source>
</evidence>
<dbReference type="Proteomes" id="UP000657372">
    <property type="component" value="Unassembled WGS sequence"/>
</dbReference>
<comment type="caution">
    <text evidence="2">The sequence shown here is derived from an EMBL/GenBank/DDBJ whole genome shotgun (WGS) entry which is preliminary data.</text>
</comment>
<evidence type="ECO:0000256" key="1">
    <source>
        <dbReference type="SAM" id="MobiDB-lite"/>
    </source>
</evidence>
<sequence length="123" mass="13806">MKASHQETVSEDLAIQQFIDQLDALQPCAQQQNTARFQKMYPAIERALSRKVSQKEVVSHLEKMDLKLSIGGFRAQLKAEQDRRKECGDVLPCSLCGSLLPHKSHTEKGSSLATAFNNKDLHK</sequence>
<accession>A0ABS0EX08</accession>
<name>A0ABS0EX08_9BURK</name>
<reference evidence="2 3" key="1">
    <citation type="submission" date="2020-11" db="EMBL/GenBank/DDBJ databases">
        <title>WGS of Herminiimonas contaminans strain Marseille-Q4544 isolated from planarians Schmidtea mediterranea.</title>
        <authorList>
            <person name="Kangale L."/>
        </authorList>
    </citation>
    <scope>NUCLEOTIDE SEQUENCE [LARGE SCALE GENOMIC DNA]</scope>
    <source>
        <strain evidence="2 3">Marseille-Q4544</strain>
    </source>
</reference>
<proteinExistence type="predicted"/>